<comment type="caution">
    <text evidence="3">The sequence shown here is derived from an EMBL/GenBank/DDBJ whole genome shotgun (WGS) entry which is preliminary data.</text>
</comment>
<organism evidence="3 4">
    <name type="scientific">Cuscuta epithymum</name>
    <dbReference type="NCBI Taxonomy" id="186058"/>
    <lineage>
        <taxon>Eukaryota</taxon>
        <taxon>Viridiplantae</taxon>
        <taxon>Streptophyta</taxon>
        <taxon>Embryophyta</taxon>
        <taxon>Tracheophyta</taxon>
        <taxon>Spermatophyta</taxon>
        <taxon>Magnoliopsida</taxon>
        <taxon>eudicotyledons</taxon>
        <taxon>Gunneridae</taxon>
        <taxon>Pentapetalae</taxon>
        <taxon>asterids</taxon>
        <taxon>lamiids</taxon>
        <taxon>Solanales</taxon>
        <taxon>Convolvulaceae</taxon>
        <taxon>Cuscuteae</taxon>
        <taxon>Cuscuta</taxon>
        <taxon>Cuscuta subgen. Cuscuta</taxon>
    </lineage>
</organism>
<dbReference type="EMBL" id="CAMAPF010000921">
    <property type="protein sequence ID" value="CAH9121583.1"/>
    <property type="molecule type" value="Genomic_DNA"/>
</dbReference>
<evidence type="ECO:0000256" key="1">
    <source>
        <dbReference type="SAM" id="MobiDB-lite"/>
    </source>
</evidence>
<evidence type="ECO:0000313" key="2">
    <source>
        <dbReference type="EMBL" id="CAH9090654.1"/>
    </source>
</evidence>
<name>A0AAV0EI09_9ASTE</name>
<protein>
    <submittedName>
        <fullName evidence="3">Uncharacterized protein</fullName>
    </submittedName>
</protein>
<proteinExistence type="predicted"/>
<reference evidence="3" key="1">
    <citation type="submission" date="2022-07" db="EMBL/GenBank/DDBJ databases">
        <authorList>
            <person name="Macas J."/>
            <person name="Novak P."/>
            <person name="Neumann P."/>
        </authorList>
    </citation>
    <scope>NUCLEOTIDE SEQUENCE</scope>
</reference>
<gene>
    <name evidence="2" type="ORF">CEPIT_LOCUS11378</name>
    <name evidence="3" type="ORF">CEPIT_LOCUS23805</name>
</gene>
<dbReference type="Proteomes" id="UP001152523">
    <property type="component" value="Unassembled WGS sequence"/>
</dbReference>
<evidence type="ECO:0000313" key="3">
    <source>
        <dbReference type="EMBL" id="CAH9121583.1"/>
    </source>
</evidence>
<evidence type="ECO:0000313" key="4">
    <source>
        <dbReference type="Proteomes" id="UP001152523"/>
    </source>
</evidence>
<accession>A0AAV0EI09</accession>
<feature type="compositionally biased region" description="Basic and acidic residues" evidence="1">
    <location>
        <begin position="90"/>
        <end position="101"/>
    </location>
</feature>
<dbReference type="AlphaFoldDB" id="A0AAV0EI09"/>
<keyword evidence="4" id="KW-1185">Reference proteome</keyword>
<dbReference type="EMBL" id="CAMAPF010000065">
    <property type="protein sequence ID" value="CAH9090654.1"/>
    <property type="molecule type" value="Genomic_DNA"/>
</dbReference>
<feature type="region of interest" description="Disordered" evidence="1">
    <location>
        <begin position="176"/>
        <end position="195"/>
    </location>
</feature>
<feature type="region of interest" description="Disordered" evidence="1">
    <location>
        <begin position="90"/>
        <end position="114"/>
    </location>
</feature>
<feature type="region of interest" description="Disordered" evidence="1">
    <location>
        <begin position="1"/>
        <end position="23"/>
    </location>
</feature>
<sequence>MASFTVPKQFLNEAPMDGAEEDHNLGFMEPGKILGREDGCLERCRPNRVISKTPGPEVSTYDYVMMEVKRMNKNFKREIEREIAKLIAKQEEEEAQTKKDGGEEDQNLGFNKPSQIMDREEEYLKCGRLDNVPSPERNDRFWDKTPGPEVRAYADVLKEKALNSHKEDLLRGIANKQEEGKERLGAVSGCENSVK</sequence>